<organism evidence="1 2">
    <name type="scientific">Vaccinium darrowii</name>
    <dbReference type="NCBI Taxonomy" id="229202"/>
    <lineage>
        <taxon>Eukaryota</taxon>
        <taxon>Viridiplantae</taxon>
        <taxon>Streptophyta</taxon>
        <taxon>Embryophyta</taxon>
        <taxon>Tracheophyta</taxon>
        <taxon>Spermatophyta</taxon>
        <taxon>Magnoliopsida</taxon>
        <taxon>eudicotyledons</taxon>
        <taxon>Gunneridae</taxon>
        <taxon>Pentapetalae</taxon>
        <taxon>asterids</taxon>
        <taxon>Ericales</taxon>
        <taxon>Ericaceae</taxon>
        <taxon>Vaccinioideae</taxon>
        <taxon>Vaccinieae</taxon>
        <taxon>Vaccinium</taxon>
    </lineage>
</organism>
<proteinExistence type="predicted"/>
<name>A0ACB7ZNJ1_9ERIC</name>
<accession>A0ACB7ZNJ1</accession>
<dbReference type="EMBL" id="CM037159">
    <property type="protein sequence ID" value="KAH7867216.1"/>
    <property type="molecule type" value="Genomic_DNA"/>
</dbReference>
<dbReference type="Proteomes" id="UP000828048">
    <property type="component" value="Chromosome 9"/>
</dbReference>
<keyword evidence="2" id="KW-1185">Reference proteome</keyword>
<reference evidence="1 2" key="1">
    <citation type="journal article" date="2021" name="Hortic Res">
        <title>High-quality reference genome and annotation aids understanding of berry development for evergreen blueberry (Vaccinium darrowii).</title>
        <authorList>
            <person name="Yu J."/>
            <person name="Hulse-Kemp A.M."/>
            <person name="Babiker E."/>
            <person name="Staton M."/>
        </authorList>
    </citation>
    <scope>NUCLEOTIDE SEQUENCE [LARGE SCALE GENOMIC DNA]</scope>
    <source>
        <strain evidence="2">cv. NJ 8807/NJ 8810</strain>
        <tissue evidence="1">Young leaf</tissue>
    </source>
</reference>
<evidence type="ECO:0000313" key="1">
    <source>
        <dbReference type="EMBL" id="KAH7867216.1"/>
    </source>
</evidence>
<comment type="caution">
    <text evidence="1">The sequence shown here is derived from an EMBL/GenBank/DDBJ whole genome shotgun (WGS) entry which is preliminary data.</text>
</comment>
<protein>
    <submittedName>
        <fullName evidence="1">Uncharacterized protein</fullName>
    </submittedName>
</protein>
<gene>
    <name evidence="1" type="ORF">Vadar_030525</name>
</gene>
<evidence type="ECO:0000313" key="2">
    <source>
        <dbReference type="Proteomes" id="UP000828048"/>
    </source>
</evidence>
<sequence length="328" mass="36485">MAEKKIRGKTVGSIGTMGRRPLTALSSKSKSRCSFSEKDLVSSFKEGKPGTSHGIPGIITRREGTTQRKHLINLLVRSKPYQVDTLAKVNLVHLTKCIHEITVVVGNYETTRVLIDTGSSADILFVAAFHPMGNPMEKLQPVQSSLVGFSAYNVILGRTALNSIKDKVVARHSFLNIGEASSDKVVARHDIGREVVGGKRQIKGVLLEELKDGFPKKHAKRARLMLDGIGGEVLSIFVVWLLANYDDVFVWVLLRGDQAVVRECNVATLKDKHPKEALVIDALEVRNEKKEKGAKQMDEPFSILQLYQESELKDELLWFLKNNKDVFS</sequence>